<dbReference type="SUPFAM" id="SSF51735">
    <property type="entry name" value="NAD(P)-binding Rossmann-fold domains"/>
    <property type="match status" value="1"/>
</dbReference>
<dbReference type="InterPro" id="IPR002347">
    <property type="entry name" value="SDR_fam"/>
</dbReference>
<dbReference type="Proteomes" id="UP000655420">
    <property type="component" value="Unassembled WGS sequence"/>
</dbReference>
<protein>
    <submittedName>
        <fullName evidence="4">SDR family oxidoreductase</fullName>
    </submittedName>
</protein>
<keyword evidence="5" id="KW-1185">Reference proteome</keyword>
<dbReference type="PRINTS" id="PR00080">
    <property type="entry name" value="SDRFAMILY"/>
</dbReference>
<evidence type="ECO:0000313" key="4">
    <source>
        <dbReference type="EMBL" id="MBK0400388.1"/>
    </source>
</evidence>
<dbReference type="FunFam" id="3.40.50.720:FF:000047">
    <property type="entry name" value="NADP-dependent L-serine/L-allo-threonine dehydrogenase"/>
    <property type="match status" value="1"/>
</dbReference>
<dbReference type="Gene3D" id="3.40.50.720">
    <property type="entry name" value="NAD(P)-binding Rossmann-like Domain"/>
    <property type="match status" value="1"/>
</dbReference>
<gene>
    <name evidence="4" type="ORF">H0I76_14400</name>
</gene>
<dbReference type="PRINTS" id="PR00081">
    <property type="entry name" value="GDHRDH"/>
</dbReference>
<dbReference type="GO" id="GO:0016616">
    <property type="term" value="F:oxidoreductase activity, acting on the CH-OH group of donors, NAD or NADP as acceptor"/>
    <property type="evidence" value="ECO:0007669"/>
    <property type="project" value="UniProtKB-ARBA"/>
</dbReference>
<accession>A0A8J7M922</accession>
<dbReference type="PANTHER" id="PTHR43086:SF3">
    <property type="entry name" value="NADP-DEPENDENT 3-HYDROXY ACID DEHYDROGENASE YDFG"/>
    <property type="match status" value="1"/>
</dbReference>
<evidence type="ECO:0000256" key="1">
    <source>
        <dbReference type="ARBA" id="ARBA00006484"/>
    </source>
</evidence>
<sequence>MSETAGRVALVTGASSGIGAATVRALAEAGWHVHAVARRADRLRALSAETGAVAHALDVTDTGALERLAGEVAPDLLVNNAGLGAGIAGLDGATEDDIARTIGVNVAALLQVLRVFLPGMRARGRGHVVNLGSVAGLYPNQSAIYGASKGAVRQLSRNLRLELRGTGIRVTEIQPGRVATEFYDAAIPRDPATRARLKTTRIRELAPEDVAAAILFAASAPAHVNVSAIELQPVEQTFGGVSFDPLGD</sequence>
<reference evidence="4" key="1">
    <citation type="submission" date="2020-12" db="EMBL/GenBank/DDBJ databases">
        <title>Bacterial taxonomy.</title>
        <authorList>
            <person name="Pan X."/>
        </authorList>
    </citation>
    <scope>NUCLEOTIDE SEQUENCE</scope>
    <source>
        <strain evidence="4">M0105</strain>
    </source>
</reference>
<keyword evidence="2" id="KW-0560">Oxidoreductase</keyword>
<evidence type="ECO:0000313" key="5">
    <source>
        <dbReference type="Proteomes" id="UP000655420"/>
    </source>
</evidence>
<dbReference type="RefSeq" id="WP_200611122.1">
    <property type="nucleotide sequence ID" value="NZ_JAEHHL010000008.1"/>
</dbReference>
<dbReference type="AlphaFoldDB" id="A0A8J7M922"/>
<dbReference type="EMBL" id="JAEHHL010000008">
    <property type="protein sequence ID" value="MBK0400388.1"/>
    <property type="molecule type" value="Genomic_DNA"/>
</dbReference>
<name>A0A8J7M922_9RHOB</name>
<dbReference type="PANTHER" id="PTHR43086">
    <property type="entry name" value="VERY-LONG-CHAIN 3-OXOOACYL-COA REDUCTASE"/>
    <property type="match status" value="1"/>
</dbReference>
<comment type="caution">
    <text evidence="4">The sequence shown here is derived from an EMBL/GenBank/DDBJ whole genome shotgun (WGS) entry which is preliminary data.</text>
</comment>
<comment type="similarity">
    <text evidence="1 3">Belongs to the short-chain dehydrogenases/reductases (SDR) family.</text>
</comment>
<organism evidence="4 5">
    <name type="scientific">Thermohalobaculum xanthum</name>
    <dbReference type="NCBI Taxonomy" id="2753746"/>
    <lineage>
        <taxon>Bacteria</taxon>
        <taxon>Pseudomonadati</taxon>
        <taxon>Pseudomonadota</taxon>
        <taxon>Alphaproteobacteria</taxon>
        <taxon>Rhodobacterales</taxon>
        <taxon>Paracoccaceae</taxon>
        <taxon>Thermohalobaculum</taxon>
    </lineage>
</organism>
<evidence type="ECO:0000256" key="2">
    <source>
        <dbReference type="ARBA" id="ARBA00023002"/>
    </source>
</evidence>
<dbReference type="Pfam" id="PF00106">
    <property type="entry name" value="adh_short"/>
    <property type="match status" value="1"/>
</dbReference>
<proteinExistence type="inferred from homology"/>
<dbReference type="InterPro" id="IPR036291">
    <property type="entry name" value="NAD(P)-bd_dom_sf"/>
</dbReference>
<evidence type="ECO:0000256" key="3">
    <source>
        <dbReference type="RuleBase" id="RU000363"/>
    </source>
</evidence>